<name>H9MCZ7_PINRA</name>
<proteinExistence type="predicted"/>
<organism evidence="1">
    <name type="scientific">Pinus radiata</name>
    <name type="common">Monterey pine</name>
    <name type="synonym">Pinus insignis</name>
    <dbReference type="NCBI Taxonomy" id="3347"/>
    <lineage>
        <taxon>Eukaryota</taxon>
        <taxon>Viridiplantae</taxon>
        <taxon>Streptophyta</taxon>
        <taxon>Embryophyta</taxon>
        <taxon>Tracheophyta</taxon>
        <taxon>Spermatophyta</taxon>
        <taxon>Pinopsida</taxon>
        <taxon>Pinidae</taxon>
        <taxon>Conifers I</taxon>
        <taxon>Pinales</taxon>
        <taxon>Pinaceae</taxon>
        <taxon>Pinus</taxon>
        <taxon>Pinus subgen. Pinus</taxon>
    </lineage>
</organism>
<dbReference type="AlphaFoldDB" id="H9MCZ7"/>
<reference evidence="1" key="1">
    <citation type="submission" date="2011-12" db="EMBL/GenBank/DDBJ databases">
        <title>Nucleotide Diversity and Divergence in the Loblolly Pine Gene Space.</title>
        <authorList>
            <person name="Neale D.B."/>
            <person name="Wegrzyn J.L."/>
            <person name="Lee J.M."/>
            <person name="Eckert A.J."/>
            <person name="Liechty J.D."/>
            <person name="Stevens K.A."/>
            <person name="Langley C.H."/>
        </authorList>
    </citation>
    <scope>NUCLEOTIDE SEQUENCE</scope>
    <source>
        <strain evidence="1">11656</strain>
        <tissue evidence="1">Megagametophyte</tissue>
    </source>
</reference>
<sequence length="70" mass="7878">GLNILPKINTDNNSVTENLPLLLVLSHHPQRQEHPEMKLAHGMGILKWSKTLHCQGVSTRFCLWALALRG</sequence>
<gene>
    <name evidence="1" type="ORF">CL3007Contig1_02</name>
</gene>
<feature type="non-terminal residue" evidence="1">
    <location>
        <position position="1"/>
    </location>
</feature>
<protein>
    <submittedName>
        <fullName evidence="1">Uncharacterized protein</fullName>
    </submittedName>
</protein>
<evidence type="ECO:0000313" key="1">
    <source>
        <dbReference type="EMBL" id="AEW08994.1"/>
    </source>
</evidence>
<dbReference type="EMBL" id="JQ263933">
    <property type="protein sequence ID" value="AEW08994.1"/>
    <property type="molecule type" value="Genomic_DNA"/>
</dbReference>
<accession>H9MCZ7</accession>